<feature type="compositionally biased region" description="Basic residues" evidence="1">
    <location>
        <begin position="18"/>
        <end position="35"/>
    </location>
</feature>
<dbReference type="OrthoDB" id="72847at2759"/>
<sequence length="698" mass="75316">MLASPLHATTAATAGGKGSHHARNSHAHQQHRRATSHMASPAAEVVVDVIQVSAISFRKVVQSSMLPQHGLRCKFHLSVGGKSVGVVGSTASTAGQTNELMWGGAADGRTVMHLNVSPSMGLSLGIQVLCGSLVVATATVPLRELERPPHRTSGWYDLNPTGRIELSFVYNATPTSGVRLSISSATSLSTHTRQLTDKCNDDDVNLNGESIVEDGMNGHSASSSSDGENDHESDNDSDVYPSHDSDGEPSPEKQDHRHHASCASPFGDPYRMKGFDVQSSQTNNAEPADTSTMVRPLPPSTLDDLDHLLDATIQANSWRPPSSKHQTRRHFHGRPHGPSTPPQPTGKRSDFEDLFRYGIASTTSAMPRHQQAPAIHPYGKGTASDKDIAVSVLPATDTTTASRNMHRRRIVDEDVVAASANPLAVPPPPHPIVLFPPQTPGAVSASHPKITTDNAVQPPTSLADQSQVLADRMFHWTQRIAQLERKAAATDQAAAQHTTSTVWTKARLGDTPTSELIRERRQSCPTASQPLHDLPLSLTRVDRSNGIHRSRHEGQNNDPEGLDEPTSGFPRDRPLRRARSASMRGFHDLFDAIQIVAHQSRQDSPSEASVAPSLRLAPPRTSSVAPRVELGRRVVLGGTPGTVRYIGATQFARGIWVGIELNHPHGKNDGTVQGVAYFRCPRDHGIFVQADRLDITST</sequence>
<feature type="region of interest" description="Disordered" evidence="1">
    <location>
        <begin position="192"/>
        <end position="294"/>
    </location>
</feature>
<protein>
    <recommendedName>
        <fullName evidence="2">CAP-Gly domain-containing protein</fullName>
    </recommendedName>
</protein>
<dbReference type="InterPro" id="IPR000938">
    <property type="entry name" value="CAP-Gly_domain"/>
</dbReference>
<gene>
    <name evidence="3" type="ORF">H310_12914</name>
</gene>
<dbReference type="eggNOG" id="KOG4568">
    <property type="taxonomic scope" value="Eukaryota"/>
</dbReference>
<dbReference type="InterPro" id="IPR036859">
    <property type="entry name" value="CAP-Gly_dom_sf"/>
</dbReference>
<name>A0A024TFR5_9STRA</name>
<reference evidence="3" key="1">
    <citation type="submission" date="2013-12" db="EMBL/GenBank/DDBJ databases">
        <title>The Genome Sequence of Aphanomyces invadans NJM9701.</title>
        <authorList>
            <consortium name="The Broad Institute Genomics Platform"/>
            <person name="Russ C."/>
            <person name="Tyler B."/>
            <person name="van West P."/>
            <person name="Dieguez-Uribeondo J."/>
            <person name="Young S.K."/>
            <person name="Zeng Q."/>
            <person name="Gargeya S."/>
            <person name="Fitzgerald M."/>
            <person name="Abouelleil A."/>
            <person name="Alvarado L."/>
            <person name="Chapman S.B."/>
            <person name="Gainer-Dewar J."/>
            <person name="Goldberg J."/>
            <person name="Griggs A."/>
            <person name="Gujja S."/>
            <person name="Hansen M."/>
            <person name="Howarth C."/>
            <person name="Imamovic A."/>
            <person name="Ireland A."/>
            <person name="Larimer J."/>
            <person name="McCowan C."/>
            <person name="Murphy C."/>
            <person name="Pearson M."/>
            <person name="Poon T.W."/>
            <person name="Priest M."/>
            <person name="Roberts A."/>
            <person name="Saif S."/>
            <person name="Shea T."/>
            <person name="Sykes S."/>
            <person name="Wortman J."/>
            <person name="Nusbaum C."/>
            <person name="Birren B."/>
        </authorList>
    </citation>
    <scope>NUCLEOTIDE SEQUENCE [LARGE SCALE GENOMIC DNA]</scope>
    <source>
        <strain evidence="3">NJM9701</strain>
    </source>
</reference>
<accession>A0A024TFR5</accession>
<feature type="region of interest" description="Disordered" evidence="1">
    <location>
        <begin position="315"/>
        <end position="350"/>
    </location>
</feature>
<dbReference type="EMBL" id="KI913996">
    <property type="protein sequence ID" value="ETV92883.1"/>
    <property type="molecule type" value="Genomic_DNA"/>
</dbReference>
<dbReference type="Pfam" id="PF01302">
    <property type="entry name" value="CAP_GLY"/>
    <property type="match status" value="1"/>
</dbReference>
<dbReference type="VEuPathDB" id="FungiDB:H310_12914"/>
<dbReference type="SMART" id="SM01052">
    <property type="entry name" value="CAP_GLY"/>
    <property type="match status" value="1"/>
</dbReference>
<dbReference type="Gene3D" id="2.30.30.190">
    <property type="entry name" value="CAP Gly-rich-like domain"/>
    <property type="match status" value="1"/>
</dbReference>
<organism evidence="3">
    <name type="scientific">Aphanomyces invadans</name>
    <dbReference type="NCBI Taxonomy" id="157072"/>
    <lineage>
        <taxon>Eukaryota</taxon>
        <taxon>Sar</taxon>
        <taxon>Stramenopiles</taxon>
        <taxon>Oomycota</taxon>
        <taxon>Saprolegniomycetes</taxon>
        <taxon>Saprolegniales</taxon>
        <taxon>Verrucalvaceae</taxon>
        <taxon>Aphanomyces</taxon>
    </lineage>
</organism>
<feature type="compositionally biased region" description="Basic and acidic residues" evidence="1">
    <location>
        <begin position="241"/>
        <end position="255"/>
    </location>
</feature>
<evidence type="ECO:0000313" key="3">
    <source>
        <dbReference type="EMBL" id="ETV92883.1"/>
    </source>
</evidence>
<dbReference type="SUPFAM" id="SSF74924">
    <property type="entry name" value="Cap-Gly domain"/>
    <property type="match status" value="1"/>
</dbReference>
<evidence type="ECO:0000259" key="2">
    <source>
        <dbReference type="PROSITE" id="PS50245"/>
    </source>
</evidence>
<dbReference type="PROSITE" id="PS50245">
    <property type="entry name" value="CAP_GLY_2"/>
    <property type="match status" value="1"/>
</dbReference>
<dbReference type="PANTHER" id="PTHR18916">
    <property type="entry name" value="DYNACTIN 1-RELATED MICROTUBULE-BINDING"/>
    <property type="match status" value="1"/>
</dbReference>
<dbReference type="STRING" id="157072.A0A024TFR5"/>
<feature type="compositionally biased region" description="Low complexity" evidence="1">
    <location>
        <begin position="491"/>
        <end position="501"/>
    </location>
</feature>
<feature type="domain" description="CAP-Gly" evidence="2">
    <location>
        <begin position="647"/>
        <end position="689"/>
    </location>
</feature>
<feature type="region of interest" description="Disordered" evidence="1">
    <location>
        <begin position="600"/>
        <end position="619"/>
    </location>
</feature>
<feature type="region of interest" description="Disordered" evidence="1">
    <location>
        <begin position="491"/>
        <end position="574"/>
    </location>
</feature>
<dbReference type="AlphaFoldDB" id="A0A024TFR5"/>
<feature type="region of interest" description="Disordered" evidence="1">
    <location>
        <begin position="1"/>
        <end position="38"/>
    </location>
</feature>
<evidence type="ECO:0000256" key="1">
    <source>
        <dbReference type="SAM" id="MobiDB-lite"/>
    </source>
</evidence>
<proteinExistence type="predicted"/>
<dbReference type="PROSITE" id="PS00845">
    <property type="entry name" value="CAP_GLY_1"/>
    <property type="match status" value="1"/>
</dbReference>
<dbReference type="GeneID" id="20089964"/>
<feature type="compositionally biased region" description="Polar residues" evidence="1">
    <location>
        <begin position="277"/>
        <end position="293"/>
    </location>
</feature>
<feature type="compositionally biased region" description="Basic residues" evidence="1">
    <location>
        <begin position="325"/>
        <end position="335"/>
    </location>
</feature>
<feature type="compositionally biased region" description="Polar residues" evidence="1">
    <location>
        <begin position="315"/>
        <end position="324"/>
    </location>
</feature>
<dbReference type="RefSeq" id="XP_008878417.1">
    <property type="nucleotide sequence ID" value="XM_008880195.1"/>
</dbReference>